<keyword evidence="1" id="KW-0812">Transmembrane</keyword>
<evidence type="ECO:0000256" key="1">
    <source>
        <dbReference type="SAM" id="Phobius"/>
    </source>
</evidence>
<evidence type="ECO:0000313" key="3">
    <source>
        <dbReference type="Proteomes" id="UP000076066"/>
    </source>
</evidence>
<dbReference type="AlphaFoldDB" id="A0A143DE18"/>
<dbReference type="EMBL" id="CP014525">
    <property type="protein sequence ID" value="AMW34906.1"/>
    <property type="molecule type" value="Genomic_DNA"/>
</dbReference>
<dbReference type="Proteomes" id="UP000076066">
    <property type="component" value="Chromosome"/>
</dbReference>
<gene>
    <name evidence="2" type="ORF">AY555_06610</name>
</gene>
<accession>A0A143DE18</accession>
<evidence type="ECO:0000313" key="2">
    <source>
        <dbReference type="EMBL" id="AMW34906.1"/>
    </source>
</evidence>
<dbReference type="RefSeq" id="WP_066135000.1">
    <property type="nucleotide sequence ID" value="NZ_CP014525.1"/>
</dbReference>
<dbReference type="STRING" id="1549855.AY555_06610"/>
<dbReference type="GeneID" id="53316826"/>
<sequence>MAKPKSKPKLGSRAENIQELKRLQEMYNALPPGKKKAMQKPIQERIDQLNAAINSGGGAVVSALQTIVLVVLVAIIALGLGFFGISYYVRFR</sequence>
<name>A0A143DE18_9PROT</name>
<reference evidence="2 3" key="1">
    <citation type="submission" date="2016-02" db="EMBL/GenBank/DDBJ databases">
        <title>Complete Genome of H5569, the type strain of the newly described species Haematospirillium jordaniae.</title>
        <authorList>
            <person name="Nicholson A.C."/>
            <person name="Humrighouse B.W."/>
            <person name="Loparov V."/>
            <person name="McQuiston J.R."/>
        </authorList>
    </citation>
    <scope>NUCLEOTIDE SEQUENCE [LARGE SCALE GENOMIC DNA]</scope>
    <source>
        <strain evidence="2 3">H5569</strain>
    </source>
</reference>
<dbReference type="KEGG" id="hjo:AY555_06610"/>
<keyword evidence="3" id="KW-1185">Reference proteome</keyword>
<organism evidence="2 3">
    <name type="scientific">Haematospirillum jordaniae</name>
    <dbReference type="NCBI Taxonomy" id="1549855"/>
    <lineage>
        <taxon>Bacteria</taxon>
        <taxon>Pseudomonadati</taxon>
        <taxon>Pseudomonadota</taxon>
        <taxon>Alphaproteobacteria</taxon>
        <taxon>Rhodospirillales</taxon>
        <taxon>Novispirillaceae</taxon>
        <taxon>Haematospirillum</taxon>
    </lineage>
</organism>
<keyword evidence="1" id="KW-1133">Transmembrane helix</keyword>
<protein>
    <submittedName>
        <fullName evidence="2">Uncharacterized protein</fullName>
    </submittedName>
</protein>
<keyword evidence="1" id="KW-0472">Membrane</keyword>
<dbReference type="OrthoDB" id="9900848at2"/>
<proteinExistence type="predicted"/>
<feature type="transmembrane region" description="Helical" evidence="1">
    <location>
        <begin position="67"/>
        <end position="89"/>
    </location>
</feature>